<keyword evidence="2" id="KW-1185">Reference proteome</keyword>
<accession>A0A4Y7TX02</accession>
<sequence>MEREIACRHSTPEGVFAQEMGCLGTSSGPLNSVYDMPSKPAMILDKTVQVKRIEGPMIDRRMKSNGAESMDGCALHFGNRDKASRFLTYAILEGQTGGKSSEIY</sequence>
<reference evidence="1 2" key="1">
    <citation type="journal article" date="2019" name="Nat. Ecol. Evol.">
        <title>Megaphylogeny resolves global patterns of mushroom evolution.</title>
        <authorList>
            <person name="Varga T."/>
            <person name="Krizsan K."/>
            <person name="Foldi C."/>
            <person name="Dima B."/>
            <person name="Sanchez-Garcia M."/>
            <person name="Sanchez-Ramirez S."/>
            <person name="Szollosi G.J."/>
            <person name="Szarkandi J.G."/>
            <person name="Papp V."/>
            <person name="Albert L."/>
            <person name="Andreopoulos W."/>
            <person name="Angelini C."/>
            <person name="Antonin V."/>
            <person name="Barry K.W."/>
            <person name="Bougher N.L."/>
            <person name="Buchanan P."/>
            <person name="Buyck B."/>
            <person name="Bense V."/>
            <person name="Catcheside P."/>
            <person name="Chovatia M."/>
            <person name="Cooper J."/>
            <person name="Damon W."/>
            <person name="Desjardin D."/>
            <person name="Finy P."/>
            <person name="Geml J."/>
            <person name="Haridas S."/>
            <person name="Hughes K."/>
            <person name="Justo A."/>
            <person name="Karasinski D."/>
            <person name="Kautmanova I."/>
            <person name="Kiss B."/>
            <person name="Kocsube S."/>
            <person name="Kotiranta H."/>
            <person name="LaButti K.M."/>
            <person name="Lechner B.E."/>
            <person name="Liimatainen K."/>
            <person name="Lipzen A."/>
            <person name="Lukacs Z."/>
            <person name="Mihaltcheva S."/>
            <person name="Morgado L.N."/>
            <person name="Niskanen T."/>
            <person name="Noordeloos M.E."/>
            <person name="Ohm R.A."/>
            <person name="Ortiz-Santana B."/>
            <person name="Ovrebo C."/>
            <person name="Racz N."/>
            <person name="Riley R."/>
            <person name="Savchenko A."/>
            <person name="Shiryaev A."/>
            <person name="Soop K."/>
            <person name="Spirin V."/>
            <person name="Szebenyi C."/>
            <person name="Tomsovsky M."/>
            <person name="Tulloss R.E."/>
            <person name="Uehling J."/>
            <person name="Grigoriev I.V."/>
            <person name="Vagvolgyi C."/>
            <person name="Papp T."/>
            <person name="Martin F.M."/>
            <person name="Miettinen O."/>
            <person name="Hibbett D.S."/>
            <person name="Nagy L.G."/>
        </authorList>
    </citation>
    <scope>NUCLEOTIDE SEQUENCE [LARGE SCALE GENOMIC DNA]</scope>
    <source>
        <strain evidence="1 2">FP101781</strain>
    </source>
</reference>
<gene>
    <name evidence="1" type="ORF">FA13DRAFT_1724639</name>
</gene>
<proteinExistence type="predicted"/>
<evidence type="ECO:0000313" key="1">
    <source>
        <dbReference type="EMBL" id="TEB38706.1"/>
    </source>
</evidence>
<name>A0A4Y7TX02_COPMI</name>
<feature type="non-terminal residue" evidence="1">
    <location>
        <position position="104"/>
    </location>
</feature>
<dbReference type="EMBL" id="QPFP01000002">
    <property type="protein sequence ID" value="TEB38706.1"/>
    <property type="molecule type" value="Genomic_DNA"/>
</dbReference>
<protein>
    <submittedName>
        <fullName evidence="1">Uncharacterized protein</fullName>
    </submittedName>
</protein>
<comment type="caution">
    <text evidence="1">The sequence shown here is derived from an EMBL/GenBank/DDBJ whole genome shotgun (WGS) entry which is preliminary data.</text>
</comment>
<organism evidence="1 2">
    <name type="scientific">Coprinellus micaceus</name>
    <name type="common">Glistening ink-cap mushroom</name>
    <name type="synonym">Coprinus micaceus</name>
    <dbReference type="NCBI Taxonomy" id="71717"/>
    <lineage>
        <taxon>Eukaryota</taxon>
        <taxon>Fungi</taxon>
        <taxon>Dikarya</taxon>
        <taxon>Basidiomycota</taxon>
        <taxon>Agaricomycotina</taxon>
        <taxon>Agaricomycetes</taxon>
        <taxon>Agaricomycetidae</taxon>
        <taxon>Agaricales</taxon>
        <taxon>Agaricineae</taxon>
        <taxon>Psathyrellaceae</taxon>
        <taxon>Coprinellus</taxon>
    </lineage>
</organism>
<evidence type="ECO:0000313" key="2">
    <source>
        <dbReference type="Proteomes" id="UP000298030"/>
    </source>
</evidence>
<dbReference type="Proteomes" id="UP000298030">
    <property type="component" value="Unassembled WGS sequence"/>
</dbReference>
<dbReference type="AlphaFoldDB" id="A0A4Y7TX02"/>